<dbReference type="EMBL" id="JACGWJ010000002">
    <property type="protein sequence ID" value="KAL0437358.1"/>
    <property type="molecule type" value="Genomic_DNA"/>
</dbReference>
<organism evidence="2">
    <name type="scientific">Sesamum radiatum</name>
    <name type="common">Black benniseed</name>
    <dbReference type="NCBI Taxonomy" id="300843"/>
    <lineage>
        <taxon>Eukaryota</taxon>
        <taxon>Viridiplantae</taxon>
        <taxon>Streptophyta</taxon>
        <taxon>Embryophyta</taxon>
        <taxon>Tracheophyta</taxon>
        <taxon>Spermatophyta</taxon>
        <taxon>Magnoliopsida</taxon>
        <taxon>eudicotyledons</taxon>
        <taxon>Gunneridae</taxon>
        <taxon>Pentapetalae</taxon>
        <taxon>asterids</taxon>
        <taxon>lamiids</taxon>
        <taxon>Lamiales</taxon>
        <taxon>Pedaliaceae</taxon>
        <taxon>Sesamum</taxon>
    </lineage>
</organism>
<dbReference type="AlphaFoldDB" id="A0AAW2W7H4"/>
<accession>A0AAW2W7H4</accession>
<dbReference type="InterPro" id="IPR011993">
    <property type="entry name" value="PH-like_dom_sf"/>
</dbReference>
<dbReference type="GO" id="GO:0006897">
    <property type="term" value="P:endocytosis"/>
    <property type="evidence" value="ECO:0007669"/>
    <property type="project" value="InterPro"/>
</dbReference>
<dbReference type="PANTHER" id="PTHR12847">
    <property type="entry name" value="ATP-BINDING CASSETTE ABC TRANSPORTER-RELATED"/>
    <property type="match status" value="1"/>
</dbReference>
<proteinExistence type="predicted"/>
<evidence type="ECO:0000313" key="2">
    <source>
        <dbReference type="EMBL" id="KAL0437358.1"/>
    </source>
</evidence>
<reference evidence="2" key="2">
    <citation type="journal article" date="2024" name="Plant">
        <title>Genomic evolution and insights into agronomic trait innovations of Sesamum species.</title>
        <authorList>
            <person name="Miao H."/>
            <person name="Wang L."/>
            <person name="Qu L."/>
            <person name="Liu H."/>
            <person name="Sun Y."/>
            <person name="Le M."/>
            <person name="Wang Q."/>
            <person name="Wei S."/>
            <person name="Zheng Y."/>
            <person name="Lin W."/>
            <person name="Duan Y."/>
            <person name="Cao H."/>
            <person name="Xiong S."/>
            <person name="Wang X."/>
            <person name="Wei L."/>
            <person name="Li C."/>
            <person name="Ma Q."/>
            <person name="Ju M."/>
            <person name="Zhao R."/>
            <person name="Li G."/>
            <person name="Mu C."/>
            <person name="Tian Q."/>
            <person name="Mei H."/>
            <person name="Zhang T."/>
            <person name="Gao T."/>
            <person name="Zhang H."/>
        </authorList>
    </citation>
    <scope>NUCLEOTIDE SEQUENCE</scope>
    <source>
        <strain evidence="2">G02</strain>
    </source>
</reference>
<name>A0AAW2W7H4_SESRA</name>
<dbReference type="InterPro" id="IPR012466">
    <property type="entry name" value="NECAP_PHear"/>
</dbReference>
<dbReference type="Pfam" id="PF07933">
    <property type="entry name" value="DUF1681"/>
    <property type="match status" value="1"/>
</dbReference>
<protein>
    <recommendedName>
        <fullName evidence="1">NECAP PHear domain-containing protein</fullName>
    </recommendedName>
</protein>
<dbReference type="SUPFAM" id="SSF50729">
    <property type="entry name" value="PH domain-like"/>
    <property type="match status" value="1"/>
</dbReference>
<sequence length="113" mass="12792">MSYSEDEEAYEHTLLVVREVSVFKIPPRATSGGYKCGEWLQSDKIWSGRLRVVSCNTRCEIRLEERIPGALRRLLREPGAEGGCRGIGVGLVEVLRAEDRGRAWEVRVYRVGV</sequence>
<feature type="domain" description="NECAP PHear" evidence="1">
    <location>
        <begin position="10"/>
        <end position="68"/>
    </location>
</feature>
<gene>
    <name evidence="2" type="ORF">Sradi_0443700</name>
</gene>
<dbReference type="GO" id="GO:0030125">
    <property type="term" value="C:clathrin vesicle coat"/>
    <property type="evidence" value="ECO:0007669"/>
    <property type="project" value="TreeGrafter"/>
</dbReference>
<dbReference type="Gene3D" id="2.30.29.30">
    <property type="entry name" value="Pleckstrin-homology domain (PH domain)/Phosphotyrosine-binding domain (PTB)"/>
    <property type="match status" value="1"/>
</dbReference>
<dbReference type="PANTHER" id="PTHR12847:SF3">
    <property type="entry name" value="EAR-BINDING COAT-ASSOCIATED PROTEIN 2, PUTATIVE, EXPRESSED-RELATED"/>
    <property type="match status" value="1"/>
</dbReference>
<reference evidence="2" key="1">
    <citation type="submission" date="2020-06" db="EMBL/GenBank/DDBJ databases">
        <authorList>
            <person name="Li T."/>
            <person name="Hu X."/>
            <person name="Zhang T."/>
            <person name="Song X."/>
            <person name="Zhang H."/>
            <person name="Dai N."/>
            <person name="Sheng W."/>
            <person name="Hou X."/>
            <person name="Wei L."/>
        </authorList>
    </citation>
    <scope>NUCLEOTIDE SEQUENCE</scope>
    <source>
        <strain evidence="2">G02</strain>
        <tissue evidence="2">Leaf</tissue>
    </source>
</reference>
<evidence type="ECO:0000259" key="1">
    <source>
        <dbReference type="Pfam" id="PF07933"/>
    </source>
</evidence>
<comment type="caution">
    <text evidence="2">The sequence shown here is derived from an EMBL/GenBank/DDBJ whole genome shotgun (WGS) entry which is preliminary data.</text>
</comment>